<evidence type="ECO:0000256" key="19">
    <source>
        <dbReference type="HAMAP-Rule" id="MF_00110"/>
    </source>
</evidence>
<keyword evidence="18 19" id="KW-0170">Cobalt</keyword>
<gene>
    <name evidence="19 22" type="primary">aroB</name>
    <name evidence="22" type="ORF">GCM10008090_26030</name>
</gene>
<evidence type="ECO:0000313" key="22">
    <source>
        <dbReference type="EMBL" id="GHA15265.1"/>
    </source>
</evidence>
<evidence type="ECO:0000259" key="20">
    <source>
        <dbReference type="Pfam" id="PF01761"/>
    </source>
</evidence>
<dbReference type="Proteomes" id="UP000614811">
    <property type="component" value="Unassembled WGS sequence"/>
</dbReference>
<comment type="cofactor">
    <cofactor evidence="2 19">
        <name>NAD(+)</name>
        <dbReference type="ChEBI" id="CHEBI:57540"/>
    </cofactor>
</comment>
<evidence type="ECO:0000256" key="12">
    <source>
        <dbReference type="ARBA" id="ARBA00022723"/>
    </source>
</evidence>
<feature type="domain" description="3-dehydroquinate synthase N-terminal" evidence="20">
    <location>
        <begin position="73"/>
        <end position="185"/>
    </location>
</feature>
<dbReference type="Gene3D" id="1.20.1090.10">
    <property type="entry name" value="Dehydroquinate synthase-like - alpha domain"/>
    <property type="match status" value="1"/>
</dbReference>
<dbReference type="AlphaFoldDB" id="A0A918VQW9"/>
<comment type="caution">
    <text evidence="19">Lacks conserved residue(s) required for the propagation of feature annotation.</text>
</comment>
<evidence type="ECO:0000256" key="4">
    <source>
        <dbReference type="ARBA" id="ARBA00003485"/>
    </source>
</evidence>
<comment type="pathway">
    <text evidence="6 19">Metabolic intermediate biosynthesis; chorismate biosynthesis; chorismate from D-erythrose 4-phosphate and phosphoenolpyruvate: step 2/7.</text>
</comment>
<keyword evidence="16 19" id="KW-0057">Aromatic amino acid biosynthesis</keyword>
<dbReference type="CDD" id="cd08195">
    <property type="entry name" value="DHQS"/>
    <property type="match status" value="1"/>
</dbReference>
<evidence type="ECO:0000259" key="21">
    <source>
        <dbReference type="Pfam" id="PF24621"/>
    </source>
</evidence>
<keyword evidence="23" id="KW-1185">Reference proteome</keyword>
<dbReference type="Pfam" id="PF01761">
    <property type="entry name" value="DHQ_synthase"/>
    <property type="match status" value="1"/>
</dbReference>
<keyword evidence="15 19" id="KW-0520">NAD</keyword>
<dbReference type="GO" id="GO:0009073">
    <property type="term" value="P:aromatic amino acid family biosynthetic process"/>
    <property type="evidence" value="ECO:0007669"/>
    <property type="project" value="UniProtKB-KW"/>
</dbReference>
<keyword evidence="13 19" id="KW-0547">Nucleotide-binding</keyword>
<feature type="binding site" evidence="19">
    <location>
        <begin position="175"/>
        <end position="178"/>
    </location>
    <ligand>
        <name>NAD(+)</name>
        <dbReference type="ChEBI" id="CHEBI:57540"/>
    </ligand>
</feature>
<dbReference type="GO" id="GO:0003856">
    <property type="term" value="F:3-dehydroquinate synthase activity"/>
    <property type="evidence" value="ECO:0007669"/>
    <property type="project" value="UniProtKB-UniRule"/>
</dbReference>
<evidence type="ECO:0000256" key="9">
    <source>
        <dbReference type="ARBA" id="ARBA00017684"/>
    </source>
</evidence>
<dbReference type="GO" id="GO:0005737">
    <property type="term" value="C:cytoplasm"/>
    <property type="evidence" value="ECO:0007669"/>
    <property type="project" value="UniProtKB-SubCell"/>
</dbReference>
<evidence type="ECO:0000256" key="16">
    <source>
        <dbReference type="ARBA" id="ARBA00023141"/>
    </source>
</evidence>
<evidence type="ECO:0000256" key="15">
    <source>
        <dbReference type="ARBA" id="ARBA00023027"/>
    </source>
</evidence>
<feature type="binding site" evidence="19">
    <location>
        <position position="271"/>
    </location>
    <ligand>
        <name>Zn(2+)</name>
        <dbReference type="ChEBI" id="CHEBI:29105"/>
    </ligand>
</feature>
<dbReference type="InterPro" id="IPR030963">
    <property type="entry name" value="DHQ_synth_fam"/>
</dbReference>
<organism evidence="22 23">
    <name type="scientific">Arenicella chitinivorans</name>
    <dbReference type="NCBI Taxonomy" id="1329800"/>
    <lineage>
        <taxon>Bacteria</taxon>
        <taxon>Pseudomonadati</taxon>
        <taxon>Pseudomonadota</taxon>
        <taxon>Gammaproteobacteria</taxon>
        <taxon>Arenicellales</taxon>
        <taxon>Arenicellaceae</taxon>
        <taxon>Arenicella</taxon>
    </lineage>
</organism>
<dbReference type="Pfam" id="PF24621">
    <property type="entry name" value="DHQS_C"/>
    <property type="match status" value="1"/>
</dbReference>
<comment type="function">
    <text evidence="4 19">Catalyzes the conversion of 3-deoxy-D-arabino-heptulosonate 7-phosphate (DAHP) to dehydroquinate (DHQ).</text>
</comment>
<dbReference type="InterPro" id="IPR050071">
    <property type="entry name" value="Dehydroquinate_synthase"/>
</dbReference>
<dbReference type="RefSeq" id="WP_189401995.1">
    <property type="nucleotide sequence ID" value="NZ_BMXA01000005.1"/>
</dbReference>
<feature type="binding site" evidence="19">
    <location>
        <position position="157"/>
    </location>
    <ligand>
        <name>NAD(+)</name>
        <dbReference type="ChEBI" id="CHEBI:57540"/>
    </ligand>
</feature>
<accession>A0A918VQW9</accession>
<dbReference type="GO" id="GO:0046872">
    <property type="term" value="F:metal ion binding"/>
    <property type="evidence" value="ECO:0007669"/>
    <property type="project" value="UniProtKB-KW"/>
</dbReference>
<comment type="similarity">
    <text evidence="7 19">Belongs to the sugar phosphate cyclases superfamily. Dehydroquinate synthase family.</text>
</comment>
<dbReference type="PIRSF" id="PIRSF001455">
    <property type="entry name" value="DHQ_synth"/>
    <property type="match status" value="1"/>
</dbReference>
<name>A0A918VQW9_9GAMM</name>
<comment type="catalytic activity">
    <reaction evidence="1 19">
        <text>7-phospho-2-dehydro-3-deoxy-D-arabino-heptonate = 3-dehydroquinate + phosphate</text>
        <dbReference type="Rhea" id="RHEA:21968"/>
        <dbReference type="ChEBI" id="CHEBI:32364"/>
        <dbReference type="ChEBI" id="CHEBI:43474"/>
        <dbReference type="ChEBI" id="CHEBI:58394"/>
        <dbReference type="EC" id="4.2.3.4"/>
    </reaction>
</comment>
<dbReference type="GO" id="GO:0008652">
    <property type="term" value="P:amino acid biosynthetic process"/>
    <property type="evidence" value="ECO:0007669"/>
    <property type="project" value="UniProtKB-KW"/>
</dbReference>
<keyword evidence="14 19" id="KW-0862">Zinc</keyword>
<evidence type="ECO:0000313" key="23">
    <source>
        <dbReference type="Proteomes" id="UP000614811"/>
    </source>
</evidence>
<dbReference type="GO" id="GO:0000166">
    <property type="term" value="F:nucleotide binding"/>
    <property type="evidence" value="ECO:0007669"/>
    <property type="project" value="UniProtKB-KW"/>
</dbReference>
<evidence type="ECO:0000256" key="11">
    <source>
        <dbReference type="ARBA" id="ARBA00022605"/>
    </source>
</evidence>
<evidence type="ECO:0000256" key="2">
    <source>
        <dbReference type="ARBA" id="ARBA00001911"/>
    </source>
</evidence>
<feature type="binding site" evidence="19">
    <location>
        <begin position="135"/>
        <end position="136"/>
    </location>
    <ligand>
        <name>NAD(+)</name>
        <dbReference type="ChEBI" id="CHEBI:57540"/>
    </ligand>
</feature>
<evidence type="ECO:0000256" key="1">
    <source>
        <dbReference type="ARBA" id="ARBA00001393"/>
    </source>
</evidence>
<sequence>MQFDSQLHRVPVDLGEHAYDIEVGYGLRNQLAEHLAPWNKGQQWVVLTQQAIFDIYAPVVDSLRAAGFNIHPIIVPGDESAKNIRYAEQVWSEMVELGCDRSSILLALGGGVVGDLGGFVAATYMRGIPFVQIPTTLLAMVDSAIGGKTAVNLAAGKNLVGAIYQPKAVLIDPDFLATLPRRNVISSLAEAVKYGFIRDVSIFETFETRFDDLVALNDEALLSEIIAKSCAIKAAIVSADQFENGERRLLNYGHTIGHAFETLEAYQGLYHGEAVLYGMKCANFISHHKGLLSKADYLRAKAVLDRFELPPLSKMAAEDILKVVAHDKKYINGKLNFIVLDALGNGLVSTDVTADDITASLGEVA</sequence>
<protein>
    <recommendedName>
        <fullName evidence="9 19">3-dehydroquinate synthase</fullName>
        <shortName evidence="19">DHQS</shortName>
        <ecNumber evidence="8 19">4.2.3.4</ecNumber>
    </recommendedName>
</protein>
<feature type="binding site" evidence="19">
    <location>
        <begin position="111"/>
        <end position="115"/>
    </location>
    <ligand>
        <name>NAD(+)</name>
        <dbReference type="ChEBI" id="CHEBI:57540"/>
    </ligand>
</feature>
<keyword evidence="12 19" id="KW-0479">Metal-binding</keyword>
<evidence type="ECO:0000256" key="17">
    <source>
        <dbReference type="ARBA" id="ARBA00023239"/>
    </source>
</evidence>
<feature type="domain" description="3-dehydroquinate synthase C-terminal" evidence="21">
    <location>
        <begin position="188"/>
        <end position="329"/>
    </location>
</feature>
<dbReference type="EMBL" id="BMXA01000005">
    <property type="protein sequence ID" value="GHA15265.1"/>
    <property type="molecule type" value="Genomic_DNA"/>
</dbReference>
<evidence type="ECO:0000256" key="13">
    <source>
        <dbReference type="ARBA" id="ARBA00022741"/>
    </source>
</evidence>
<dbReference type="NCBIfam" id="TIGR01357">
    <property type="entry name" value="aroB"/>
    <property type="match status" value="1"/>
</dbReference>
<keyword evidence="10 19" id="KW-0963">Cytoplasm</keyword>
<evidence type="ECO:0000256" key="3">
    <source>
        <dbReference type="ARBA" id="ARBA00001947"/>
    </source>
</evidence>
<evidence type="ECO:0000256" key="10">
    <source>
        <dbReference type="ARBA" id="ARBA00022490"/>
    </source>
</evidence>
<dbReference type="PANTHER" id="PTHR43622">
    <property type="entry name" value="3-DEHYDROQUINATE SYNTHASE"/>
    <property type="match status" value="1"/>
</dbReference>
<dbReference type="InterPro" id="IPR016037">
    <property type="entry name" value="DHQ_synth_AroB"/>
</dbReference>
<evidence type="ECO:0000256" key="7">
    <source>
        <dbReference type="ARBA" id="ARBA00005412"/>
    </source>
</evidence>
<dbReference type="SUPFAM" id="SSF56796">
    <property type="entry name" value="Dehydroquinate synthase-like"/>
    <property type="match status" value="1"/>
</dbReference>
<evidence type="ECO:0000256" key="5">
    <source>
        <dbReference type="ARBA" id="ARBA00004496"/>
    </source>
</evidence>
<dbReference type="GO" id="GO:0009423">
    <property type="term" value="P:chorismate biosynthetic process"/>
    <property type="evidence" value="ECO:0007669"/>
    <property type="project" value="UniProtKB-UniRule"/>
</dbReference>
<dbReference type="InterPro" id="IPR056179">
    <property type="entry name" value="DHQS_C"/>
</dbReference>
<dbReference type="InterPro" id="IPR030960">
    <property type="entry name" value="DHQS/DOIS_N"/>
</dbReference>
<dbReference type="PANTHER" id="PTHR43622:SF7">
    <property type="entry name" value="3-DEHYDROQUINATE SYNTHASE, CHLOROPLASTIC"/>
    <property type="match status" value="1"/>
</dbReference>
<feature type="binding site" evidence="19">
    <location>
        <position position="190"/>
    </location>
    <ligand>
        <name>Zn(2+)</name>
        <dbReference type="ChEBI" id="CHEBI:29105"/>
    </ligand>
</feature>
<evidence type="ECO:0000256" key="8">
    <source>
        <dbReference type="ARBA" id="ARBA00013031"/>
    </source>
</evidence>
<reference evidence="22" key="2">
    <citation type="submission" date="2020-09" db="EMBL/GenBank/DDBJ databases">
        <authorList>
            <person name="Sun Q."/>
            <person name="Kim S."/>
        </authorList>
    </citation>
    <scope>NUCLEOTIDE SEQUENCE</scope>
    <source>
        <strain evidence="22">KCTC 12711</strain>
    </source>
</reference>
<comment type="caution">
    <text evidence="22">The sequence shown here is derived from an EMBL/GenBank/DDBJ whole genome shotgun (WGS) entry which is preliminary data.</text>
</comment>
<dbReference type="FunFam" id="3.40.50.1970:FF:000007">
    <property type="entry name" value="Pentafunctional AROM polypeptide"/>
    <property type="match status" value="1"/>
</dbReference>
<dbReference type="EC" id="4.2.3.4" evidence="8 19"/>
<reference evidence="22" key="1">
    <citation type="journal article" date="2014" name="Int. J. Syst. Evol. Microbiol.">
        <title>Complete genome sequence of Corynebacterium casei LMG S-19264T (=DSM 44701T), isolated from a smear-ripened cheese.</title>
        <authorList>
            <consortium name="US DOE Joint Genome Institute (JGI-PGF)"/>
            <person name="Walter F."/>
            <person name="Albersmeier A."/>
            <person name="Kalinowski J."/>
            <person name="Ruckert C."/>
        </authorList>
    </citation>
    <scope>NUCLEOTIDE SEQUENCE</scope>
    <source>
        <strain evidence="22">KCTC 12711</strain>
    </source>
</reference>
<keyword evidence="17 19" id="KW-0456">Lyase</keyword>
<evidence type="ECO:0000256" key="14">
    <source>
        <dbReference type="ARBA" id="ARBA00022833"/>
    </source>
</evidence>
<comment type="cofactor">
    <cofactor evidence="3">
        <name>Zn(2+)</name>
        <dbReference type="ChEBI" id="CHEBI:29105"/>
    </cofactor>
</comment>
<evidence type="ECO:0000256" key="6">
    <source>
        <dbReference type="ARBA" id="ARBA00004661"/>
    </source>
</evidence>
<evidence type="ECO:0000256" key="18">
    <source>
        <dbReference type="ARBA" id="ARBA00023285"/>
    </source>
</evidence>
<dbReference type="Gene3D" id="3.40.50.1970">
    <property type="match status" value="1"/>
</dbReference>
<feature type="binding site" evidence="19">
    <location>
        <position position="148"/>
    </location>
    <ligand>
        <name>NAD(+)</name>
        <dbReference type="ChEBI" id="CHEBI:57540"/>
    </ligand>
</feature>
<comment type="cofactor">
    <cofactor evidence="19">
        <name>Co(2+)</name>
        <dbReference type="ChEBI" id="CHEBI:48828"/>
    </cofactor>
    <cofactor evidence="19">
        <name>Zn(2+)</name>
        <dbReference type="ChEBI" id="CHEBI:29105"/>
    </cofactor>
    <text evidence="19">Binds 1 divalent metal cation per subunit. Can use either Co(2+) or Zn(2+).</text>
</comment>
<proteinExistence type="inferred from homology"/>
<comment type="subcellular location">
    <subcellularLocation>
        <location evidence="5 19">Cytoplasm</location>
    </subcellularLocation>
</comment>
<dbReference type="HAMAP" id="MF_00110">
    <property type="entry name" value="DHQ_synthase"/>
    <property type="match status" value="1"/>
</dbReference>
<feature type="binding site" evidence="19">
    <location>
        <position position="254"/>
    </location>
    <ligand>
        <name>Zn(2+)</name>
        <dbReference type="ChEBI" id="CHEBI:29105"/>
    </ligand>
</feature>
<keyword evidence="11 19" id="KW-0028">Amino-acid biosynthesis</keyword>